<reference evidence="1 2" key="1">
    <citation type="journal article" date="2022" name="Front. Microbiol.">
        <title>High genomic differentiation and limited gene flow indicate recent cryptic speciation within the genus Laspinema (cyanobacteria).</title>
        <authorList>
            <person name="Stanojkovic A."/>
            <person name="Skoupy S."/>
            <person name="Skaloud P."/>
            <person name="Dvorak P."/>
        </authorList>
    </citation>
    <scope>NUCLEOTIDE SEQUENCE [LARGE SCALE GENOMIC DNA]</scope>
    <source>
        <strain evidence="1 2">D2a</strain>
    </source>
</reference>
<protein>
    <submittedName>
        <fullName evidence="1">Uncharacterized protein</fullName>
    </submittedName>
</protein>
<dbReference type="RefSeq" id="WP_368005265.1">
    <property type="nucleotide sequence ID" value="NZ_JAMXFF010000004.1"/>
</dbReference>
<keyword evidence="2" id="KW-1185">Reference proteome</keyword>
<sequence>MTIFYPVQNRTLFPPVRSPWVQRSGADFGVRSPSPPITPIPHPSCGFYGGTPTLSFLWEFSKEGCTGFPFYDRNFHLFLVSGSRIHKQTGTLF</sequence>
<dbReference type="EMBL" id="JAMXFF010000004">
    <property type="protein sequence ID" value="MCT7965576.1"/>
    <property type="molecule type" value="Genomic_DNA"/>
</dbReference>
<accession>A0ABT2MLE8</accession>
<proteinExistence type="predicted"/>
<evidence type="ECO:0000313" key="2">
    <source>
        <dbReference type="Proteomes" id="UP001525890"/>
    </source>
</evidence>
<organism evidence="1 2">
    <name type="scientific">Laspinema palackyanum D2a</name>
    <dbReference type="NCBI Taxonomy" id="2953684"/>
    <lineage>
        <taxon>Bacteria</taxon>
        <taxon>Bacillati</taxon>
        <taxon>Cyanobacteriota</taxon>
        <taxon>Cyanophyceae</taxon>
        <taxon>Oscillatoriophycideae</taxon>
        <taxon>Oscillatoriales</taxon>
        <taxon>Laspinemataceae</taxon>
        <taxon>Laspinema</taxon>
        <taxon>Laspinema palackyanum</taxon>
    </lineage>
</organism>
<evidence type="ECO:0000313" key="1">
    <source>
        <dbReference type="EMBL" id="MCT7965576.1"/>
    </source>
</evidence>
<name>A0ABT2MLE8_9CYAN</name>
<comment type="caution">
    <text evidence="1">The sequence shown here is derived from an EMBL/GenBank/DDBJ whole genome shotgun (WGS) entry which is preliminary data.</text>
</comment>
<gene>
    <name evidence="1" type="ORF">NG799_04410</name>
</gene>
<dbReference type="Proteomes" id="UP001525890">
    <property type="component" value="Unassembled WGS sequence"/>
</dbReference>